<keyword evidence="2" id="KW-1185">Reference proteome</keyword>
<feature type="non-terminal residue" evidence="1">
    <location>
        <position position="1"/>
    </location>
</feature>
<dbReference type="Proteomes" id="UP000250078">
    <property type="component" value="Unassembled WGS sequence"/>
</dbReference>
<accession>A0ACC8EN88</accession>
<proteinExistence type="predicted"/>
<organism evidence="1 2">
    <name type="scientific">Cenococcum geophilum 1.58</name>
    <dbReference type="NCBI Taxonomy" id="794803"/>
    <lineage>
        <taxon>Eukaryota</taxon>
        <taxon>Fungi</taxon>
        <taxon>Dikarya</taxon>
        <taxon>Ascomycota</taxon>
        <taxon>Pezizomycotina</taxon>
        <taxon>Dothideomycetes</taxon>
        <taxon>Pleosporomycetidae</taxon>
        <taxon>Gloniales</taxon>
        <taxon>Gloniaceae</taxon>
        <taxon>Cenococcum</taxon>
    </lineage>
</organism>
<gene>
    <name evidence="1" type="ORF">K441DRAFT_593952</name>
</gene>
<reference evidence="1 2" key="1">
    <citation type="journal article" date="2016" name="Nat. Commun.">
        <title>Ectomycorrhizal ecology is imprinted in the genome of the dominant symbiotic fungus Cenococcum geophilum.</title>
        <authorList>
            <consortium name="DOE Joint Genome Institute"/>
            <person name="Peter M."/>
            <person name="Kohler A."/>
            <person name="Ohm R.A."/>
            <person name="Kuo A."/>
            <person name="Krutzmann J."/>
            <person name="Morin E."/>
            <person name="Arend M."/>
            <person name="Barry K.W."/>
            <person name="Binder M."/>
            <person name="Choi C."/>
            <person name="Clum A."/>
            <person name="Copeland A."/>
            <person name="Grisel N."/>
            <person name="Haridas S."/>
            <person name="Kipfer T."/>
            <person name="LaButti K."/>
            <person name="Lindquist E."/>
            <person name="Lipzen A."/>
            <person name="Maire R."/>
            <person name="Meier B."/>
            <person name="Mihaltcheva S."/>
            <person name="Molinier V."/>
            <person name="Murat C."/>
            <person name="Poggeler S."/>
            <person name="Quandt C.A."/>
            <person name="Sperisen C."/>
            <person name="Tritt A."/>
            <person name="Tisserant E."/>
            <person name="Crous P.W."/>
            <person name="Henrissat B."/>
            <person name="Nehls U."/>
            <person name="Egli S."/>
            <person name="Spatafora J.W."/>
            <person name="Grigoriev I.V."/>
            <person name="Martin F.M."/>
        </authorList>
    </citation>
    <scope>NUCLEOTIDE SEQUENCE [LARGE SCALE GENOMIC DNA]</scope>
    <source>
        <strain evidence="1 2">1.58</strain>
    </source>
</reference>
<evidence type="ECO:0000313" key="1">
    <source>
        <dbReference type="EMBL" id="OCK87548.1"/>
    </source>
</evidence>
<name>A0ACC8EN88_9PEZI</name>
<evidence type="ECO:0000313" key="2">
    <source>
        <dbReference type="Proteomes" id="UP000250078"/>
    </source>
</evidence>
<protein>
    <submittedName>
        <fullName evidence="1">Uncharacterized protein</fullName>
    </submittedName>
</protein>
<sequence length="71" mass="8296">EKSTFIYEQVIAIRKHLLSNKDLDTLKSKSDLATKAIKIVKKMLEVRRRVLKGDYLDTLTSIYNLLIKFLN</sequence>
<dbReference type="EMBL" id="KV748260">
    <property type="protein sequence ID" value="OCK87548.1"/>
    <property type="molecule type" value="Genomic_DNA"/>
</dbReference>